<dbReference type="Proteomes" id="UP000253689">
    <property type="component" value="Chromosome"/>
</dbReference>
<accession>A0A345DME7</accession>
<evidence type="ECO:0000313" key="3">
    <source>
        <dbReference type="Proteomes" id="UP000253689"/>
    </source>
</evidence>
<gene>
    <name evidence="2" type="ORF">SDAV_00391</name>
</gene>
<proteinExistence type="predicted"/>
<dbReference type="AlphaFoldDB" id="A0A345DME7"/>
<dbReference type="KEGG" id="sphh:SDAV_00391"/>
<feature type="transmembrane region" description="Helical" evidence="1">
    <location>
        <begin position="6"/>
        <end position="22"/>
    </location>
</feature>
<dbReference type="EMBL" id="CP031088">
    <property type="protein sequence ID" value="AXF95385.1"/>
    <property type="molecule type" value="Genomic_DNA"/>
</dbReference>
<evidence type="ECO:0008006" key="4">
    <source>
        <dbReference type="Google" id="ProtNLM"/>
    </source>
</evidence>
<reference evidence="3" key="1">
    <citation type="submission" date="2018-07" db="EMBL/GenBank/DDBJ databases">
        <title>Complete Genome Sequence of Spiroplasma phoeniceum.</title>
        <authorList>
            <person name="Davis R.E."/>
            <person name="Shao J.Y."/>
            <person name="Zhao Y."/>
            <person name="Silver A."/>
            <person name="Stump z."/>
            <person name="Gasparich G."/>
        </authorList>
    </citation>
    <scope>NUCLEOTIDE SEQUENCE [LARGE SCALE GENOMIC DNA]</scope>
    <source>
        <strain evidence="3">P40</strain>
    </source>
</reference>
<keyword evidence="1" id="KW-0472">Membrane</keyword>
<keyword evidence="1" id="KW-0812">Transmembrane</keyword>
<evidence type="ECO:0000313" key="2">
    <source>
        <dbReference type="EMBL" id="AXF95385.1"/>
    </source>
</evidence>
<evidence type="ECO:0000256" key="1">
    <source>
        <dbReference type="SAM" id="Phobius"/>
    </source>
</evidence>
<dbReference type="RefSeq" id="WP_114564321.1">
    <property type="nucleotide sequence ID" value="NZ_CP031088.1"/>
</dbReference>
<organism evidence="2 3">
    <name type="scientific">Spiroplasma phoeniceum P40</name>
    <dbReference type="NCBI Taxonomy" id="1276259"/>
    <lineage>
        <taxon>Bacteria</taxon>
        <taxon>Bacillati</taxon>
        <taxon>Mycoplasmatota</taxon>
        <taxon>Mollicutes</taxon>
        <taxon>Entomoplasmatales</taxon>
        <taxon>Spiroplasmataceae</taxon>
        <taxon>Spiroplasma</taxon>
    </lineage>
</organism>
<keyword evidence="3" id="KW-1185">Reference proteome</keyword>
<name>A0A345DME7_9MOLU</name>
<sequence length="149" mass="17243">MGLSLIIGGLVLAGTGLFYWIFGPNQTTVVKHESHNQYNEIEKYYQFLAHDKLKLSIDSVKWKTIIEIYQKYSSNYQEFVKKIKEKITGFHKEDHSGWGGKLDDSDINILIKVLFDNFHIINNSFLTNSTHGWKIVTNTIGSYLQIEIK</sequence>
<protein>
    <recommendedName>
        <fullName evidence="4">Transmembrane protein</fullName>
    </recommendedName>
</protein>
<keyword evidence="1" id="KW-1133">Transmembrane helix</keyword>